<keyword evidence="2" id="KW-1185">Reference proteome</keyword>
<dbReference type="Proteomes" id="UP000017590">
    <property type="component" value="Chromosome"/>
</dbReference>
<gene>
    <name evidence="1" type="ORF">CAETHG_1017</name>
</gene>
<dbReference type="Pfam" id="PF19866">
    <property type="entry name" value="DUF6339"/>
    <property type="match status" value="1"/>
</dbReference>
<dbReference type="RefSeq" id="WP_023162062.1">
    <property type="nucleotide sequence ID" value="NC_022592.1"/>
</dbReference>
<name>A0ABM5NSG2_9CLOT</name>
<evidence type="ECO:0000313" key="1">
    <source>
        <dbReference type="EMBL" id="AGY75242.1"/>
    </source>
</evidence>
<reference evidence="2" key="1">
    <citation type="journal article" date="2014" name="Biotechnol. Biofuels">
        <title>Comparison of single-molecule sequencing and hybrid approaches for finishing the genome of Clostridium autoethanogenum and analysis of CRISPR systems in industrial relevant Clostridia.</title>
        <authorList>
            <person name="Brown S.D."/>
            <person name="Nagaraju S."/>
            <person name="Utturkar S."/>
            <person name="De Tissera S."/>
            <person name="Segovia S."/>
            <person name="Mitchell W."/>
            <person name="Land M.L."/>
            <person name="Dassanayake A."/>
            <person name="Kopke M."/>
        </authorList>
    </citation>
    <scope>NUCLEOTIDE SEQUENCE [LARGE SCALE GENOMIC DNA]</scope>
    <source>
        <strain evidence="2">DSM 10061</strain>
    </source>
</reference>
<sequence length="247" mass="29578">MNLYFLSEDSLKTLKETFEENIDNYSSSNNQWVYECFGNISPFIEFKKEVPEFKLKMSCDKPEETDVDNSIILYKNLMDLNDMQASDERLWAGLAHGIFYEYMQYRWSNQKKVSKTNIYARYFFAHSKRRSLITNSISRLWWLGKYTYDDSFEDPFILMDYFKTDFITKSLYLFSSNFSSNEKIRKALLITINNFEKNGVKINRNVFKESIRYLNILGGTYLLDYFSKQELIKKIEDYLKLLLNKVI</sequence>
<dbReference type="InterPro" id="IPR045920">
    <property type="entry name" value="DUF6339"/>
</dbReference>
<protein>
    <submittedName>
        <fullName evidence="1">DUF6339 family protein</fullName>
    </submittedName>
</protein>
<proteinExistence type="predicted"/>
<dbReference type="EMBL" id="CP006763">
    <property type="protein sequence ID" value="AGY75242.1"/>
    <property type="molecule type" value="Genomic_DNA"/>
</dbReference>
<evidence type="ECO:0000313" key="2">
    <source>
        <dbReference type="Proteomes" id="UP000017590"/>
    </source>
</evidence>
<organism evidence="1 2">
    <name type="scientific">Clostridium autoethanogenum DSM 10061</name>
    <dbReference type="NCBI Taxonomy" id="1341692"/>
    <lineage>
        <taxon>Bacteria</taxon>
        <taxon>Bacillati</taxon>
        <taxon>Bacillota</taxon>
        <taxon>Clostridia</taxon>
        <taxon>Eubacteriales</taxon>
        <taxon>Clostridiaceae</taxon>
        <taxon>Clostridium</taxon>
    </lineage>
</organism>
<accession>A0ABM5NSG2</accession>